<evidence type="ECO:0000256" key="3">
    <source>
        <dbReference type="ARBA" id="ARBA00022723"/>
    </source>
</evidence>
<feature type="chain" id="PRO_5047123077" description="Cytochrome c" evidence="6">
    <location>
        <begin position="21"/>
        <end position="159"/>
    </location>
</feature>
<dbReference type="Pfam" id="PF01322">
    <property type="entry name" value="Cytochrom_C_2"/>
    <property type="match status" value="1"/>
</dbReference>
<dbReference type="SUPFAM" id="SSF47175">
    <property type="entry name" value="Cytochromes"/>
    <property type="match status" value="1"/>
</dbReference>
<dbReference type="Gene3D" id="1.20.120.10">
    <property type="entry name" value="Cytochrome c/b562"/>
    <property type="match status" value="1"/>
</dbReference>
<evidence type="ECO:0000256" key="6">
    <source>
        <dbReference type="SAM" id="SignalP"/>
    </source>
</evidence>
<keyword evidence="3" id="KW-0479">Metal-binding</keyword>
<dbReference type="PROSITE" id="PS51257">
    <property type="entry name" value="PROKAR_LIPOPROTEIN"/>
    <property type="match status" value="1"/>
</dbReference>
<gene>
    <name evidence="7" type="ORF">GCM10023208_09120</name>
</gene>
<evidence type="ECO:0000313" key="7">
    <source>
        <dbReference type="EMBL" id="GAA5050290.1"/>
    </source>
</evidence>
<name>A0ABP9K6Z2_9SPHN</name>
<sequence length="159" mass="16542">MAIRNTGLAAAALIALTACGSNDEAASSDSPEPAVIGERQDNFEQIGDAFRVIRGELENDAPDMAVISANAEIINANAMKIEGHFPAGTGMDDGFDSEALATIWERSEEFAAAHERLVSASEAFLATANAGDSAAVAEGVPELGAACKNCHDTFRLDDE</sequence>
<evidence type="ECO:0000313" key="8">
    <source>
        <dbReference type="Proteomes" id="UP001500518"/>
    </source>
</evidence>
<evidence type="ECO:0000256" key="5">
    <source>
        <dbReference type="ARBA" id="ARBA00023004"/>
    </source>
</evidence>
<keyword evidence="2" id="KW-0349">Heme</keyword>
<keyword evidence="5" id="KW-0408">Iron</keyword>
<dbReference type="EMBL" id="BAABHV010000009">
    <property type="protein sequence ID" value="GAA5050290.1"/>
    <property type="molecule type" value="Genomic_DNA"/>
</dbReference>
<organism evidence="7 8">
    <name type="scientific">Erythrobacter westpacificensis</name>
    <dbReference type="NCBI Taxonomy" id="1055231"/>
    <lineage>
        <taxon>Bacteria</taxon>
        <taxon>Pseudomonadati</taxon>
        <taxon>Pseudomonadota</taxon>
        <taxon>Alphaproteobacteria</taxon>
        <taxon>Sphingomonadales</taxon>
        <taxon>Erythrobacteraceae</taxon>
        <taxon>Erythrobacter/Porphyrobacter group</taxon>
        <taxon>Erythrobacter</taxon>
    </lineage>
</organism>
<dbReference type="InterPro" id="IPR002321">
    <property type="entry name" value="Cyt_c_II"/>
</dbReference>
<dbReference type="InterPro" id="IPR015984">
    <property type="entry name" value="Cyt_c_prime_subgr"/>
</dbReference>
<reference evidence="8" key="1">
    <citation type="journal article" date="2019" name="Int. J. Syst. Evol. Microbiol.">
        <title>The Global Catalogue of Microorganisms (GCM) 10K type strain sequencing project: providing services to taxonomists for standard genome sequencing and annotation.</title>
        <authorList>
            <consortium name="The Broad Institute Genomics Platform"/>
            <consortium name="The Broad Institute Genome Sequencing Center for Infectious Disease"/>
            <person name="Wu L."/>
            <person name="Ma J."/>
        </authorList>
    </citation>
    <scope>NUCLEOTIDE SEQUENCE [LARGE SCALE GENOMIC DNA]</scope>
    <source>
        <strain evidence="8">JCM 18014</strain>
    </source>
</reference>
<evidence type="ECO:0008006" key="9">
    <source>
        <dbReference type="Google" id="ProtNLM"/>
    </source>
</evidence>
<dbReference type="Proteomes" id="UP001500518">
    <property type="component" value="Unassembled WGS sequence"/>
</dbReference>
<accession>A0ABP9K6Z2</accession>
<dbReference type="InterPro" id="IPR012127">
    <property type="entry name" value="Cyt_c_prime"/>
</dbReference>
<proteinExistence type="predicted"/>
<dbReference type="PRINTS" id="PR00608">
    <property type="entry name" value="CYTCHROMECII"/>
</dbReference>
<dbReference type="PIRSF" id="PIRSF000027">
    <property type="entry name" value="Cytc_c_prime"/>
    <property type="match status" value="1"/>
</dbReference>
<dbReference type="InterPro" id="IPR010980">
    <property type="entry name" value="Cyt_c/b562"/>
</dbReference>
<keyword evidence="6" id="KW-0732">Signal</keyword>
<dbReference type="PROSITE" id="PS51009">
    <property type="entry name" value="CYTCII"/>
    <property type="match status" value="1"/>
</dbReference>
<keyword evidence="4" id="KW-0249">Electron transport</keyword>
<evidence type="ECO:0000256" key="2">
    <source>
        <dbReference type="ARBA" id="ARBA00022617"/>
    </source>
</evidence>
<feature type="signal peptide" evidence="6">
    <location>
        <begin position="1"/>
        <end position="20"/>
    </location>
</feature>
<comment type="caution">
    <text evidence="7">The sequence shown here is derived from an EMBL/GenBank/DDBJ whole genome shotgun (WGS) entry which is preliminary data.</text>
</comment>
<keyword evidence="1" id="KW-0813">Transport</keyword>
<evidence type="ECO:0000256" key="1">
    <source>
        <dbReference type="ARBA" id="ARBA00022448"/>
    </source>
</evidence>
<evidence type="ECO:0000256" key="4">
    <source>
        <dbReference type="ARBA" id="ARBA00022982"/>
    </source>
</evidence>
<keyword evidence="8" id="KW-1185">Reference proteome</keyword>
<dbReference type="RefSeq" id="WP_346031948.1">
    <property type="nucleotide sequence ID" value="NZ_BAABHV010000009.1"/>
</dbReference>
<protein>
    <recommendedName>
        <fullName evidence="9">Cytochrome c</fullName>
    </recommendedName>
</protein>